<dbReference type="GO" id="GO:0003723">
    <property type="term" value="F:RNA binding"/>
    <property type="evidence" value="ECO:0007669"/>
    <property type="project" value="UniProtKB-KW"/>
</dbReference>
<feature type="compositionally biased region" description="Basic and acidic residues" evidence="9">
    <location>
        <begin position="77"/>
        <end position="86"/>
    </location>
</feature>
<dbReference type="STRING" id="77020.A0A0M8MX73"/>
<evidence type="ECO:0000256" key="2">
    <source>
        <dbReference type="ARBA" id="ARBA00009801"/>
    </source>
</evidence>
<comment type="caution">
    <text evidence="10">The sequence shown here is derived from an EMBL/GenBank/DDBJ whole genome shotgun (WGS) entry which is preliminary data.</text>
</comment>
<evidence type="ECO:0000256" key="9">
    <source>
        <dbReference type="SAM" id="MobiDB-lite"/>
    </source>
</evidence>
<name>A0A0M8MX73_9BASI</name>
<dbReference type="GO" id="GO:0006364">
    <property type="term" value="P:rRNA processing"/>
    <property type="evidence" value="ECO:0007669"/>
    <property type="project" value="UniProtKB-KW"/>
</dbReference>
<dbReference type="PANTHER" id="PTHR31633">
    <property type="entry name" value="H/ACA RIBONUCLEOPROTEIN COMPLEX NON-CORE SUBUNIT NAF1"/>
    <property type="match status" value="1"/>
</dbReference>
<evidence type="ECO:0000256" key="1">
    <source>
        <dbReference type="ARBA" id="ARBA00004123"/>
    </source>
</evidence>
<evidence type="ECO:0000313" key="11">
    <source>
        <dbReference type="Proteomes" id="UP000037751"/>
    </source>
</evidence>
<dbReference type="Gene3D" id="2.40.10.230">
    <property type="entry name" value="Probable tRNA pseudouridine synthase domain"/>
    <property type="match status" value="1"/>
</dbReference>
<keyword evidence="4" id="KW-0690">Ribosome biogenesis</keyword>
<gene>
    <name evidence="10" type="ORF">Malapachy_2719</name>
</gene>
<evidence type="ECO:0000256" key="6">
    <source>
        <dbReference type="ARBA" id="ARBA00022553"/>
    </source>
</evidence>
<feature type="compositionally biased region" description="Acidic residues" evidence="9">
    <location>
        <begin position="119"/>
        <end position="144"/>
    </location>
</feature>
<evidence type="ECO:0000256" key="7">
    <source>
        <dbReference type="ARBA" id="ARBA00022884"/>
    </source>
</evidence>
<dbReference type="GO" id="GO:0005732">
    <property type="term" value="C:sno(s)RNA-containing ribonucleoprotein complex"/>
    <property type="evidence" value="ECO:0007669"/>
    <property type="project" value="InterPro"/>
</dbReference>
<accession>A0A0M8MX73</accession>
<keyword evidence="8" id="KW-0539">Nucleus</keyword>
<dbReference type="InterPro" id="IPR038664">
    <property type="entry name" value="Gar1/Naf1_Cbf5-bd_sf"/>
</dbReference>
<feature type="compositionally biased region" description="Polar residues" evidence="9">
    <location>
        <begin position="12"/>
        <end position="21"/>
    </location>
</feature>
<feature type="compositionally biased region" description="Low complexity" evidence="9">
    <location>
        <begin position="53"/>
        <end position="62"/>
    </location>
</feature>
<dbReference type="InterPro" id="IPR040309">
    <property type="entry name" value="Naf1"/>
</dbReference>
<dbReference type="InterPro" id="IPR009000">
    <property type="entry name" value="Transl_B-barrel_sf"/>
</dbReference>
<feature type="compositionally biased region" description="Acidic residues" evidence="9">
    <location>
        <begin position="302"/>
        <end position="318"/>
    </location>
</feature>
<protein>
    <recommendedName>
        <fullName evidence="3">H/ACA ribonucleoprotein complex non-core subunit NAF1</fullName>
    </recommendedName>
</protein>
<dbReference type="VEuPathDB" id="FungiDB:Malapachy_2719"/>
<feature type="region of interest" description="Disordered" evidence="9">
    <location>
        <begin position="53"/>
        <end position="181"/>
    </location>
</feature>
<dbReference type="RefSeq" id="XP_017993262.1">
    <property type="nucleotide sequence ID" value="XM_018137207.1"/>
</dbReference>
<dbReference type="SUPFAM" id="SSF50447">
    <property type="entry name" value="Translation proteins"/>
    <property type="match status" value="1"/>
</dbReference>
<evidence type="ECO:0000313" key="10">
    <source>
        <dbReference type="EMBL" id="KOS15630.1"/>
    </source>
</evidence>
<feature type="region of interest" description="Disordered" evidence="9">
    <location>
        <begin position="434"/>
        <end position="470"/>
    </location>
</feature>
<keyword evidence="11" id="KW-1185">Reference proteome</keyword>
<dbReference type="Proteomes" id="UP000037751">
    <property type="component" value="Unassembled WGS sequence"/>
</dbReference>
<sequence length="470" mass="50876">MGVEQSKLRPPSNDTSNQPSTHDTEDITTPSTVTTVAKTDDTPLEEADHTLALLASSDANAAQNRPDPPETTSTERSLSEQRELVQKLRASQGNQLASDADIQADMLLAGVTDTRNEAAEDTEASTSEDDSDSSSDSDSSEEETAPVPIQELDEDEGGGDQSAPRTKHEVVDESVPLPPFKKVPAEELDSLQPIGRIHSIVDNVVLVAQVDTSNSVPSARSYDVLDSESLLCFEDGEVLGLIYETFGSVQAPMYTVRFRAAVDIDHDMVHIGKTVYFLPSSSTYVLTRQIRTKGSDASNMWDEEVAEDEVEYSDDEAEAAAKRKSKKARTSSHASESATVDPATASLGPLGGKRSSGPTNRGGRRRDAQASSRYPFPPGWGDSQSRRMPSDGGLPQTMPHINPRFAPSWFGAPTMPYAMPPFPMPVPGYSPNYPTIGMPTSHEPYQPNVRPSEPSSSYRSDDAYDPSRPQ</sequence>
<evidence type="ECO:0000256" key="8">
    <source>
        <dbReference type="ARBA" id="ARBA00023242"/>
    </source>
</evidence>
<comment type="similarity">
    <text evidence="2">Belongs to the NAF1 family.</text>
</comment>
<evidence type="ECO:0000256" key="4">
    <source>
        <dbReference type="ARBA" id="ARBA00022517"/>
    </source>
</evidence>
<dbReference type="GeneID" id="28729082"/>
<organism evidence="10 11">
    <name type="scientific">Malassezia pachydermatis</name>
    <dbReference type="NCBI Taxonomy" id="77020"/>
    <lineage>
        <taxon>Eukaryota</taxon>
        <taxon>Fungi</taxon>
        <taxon>Dikarya</taxon>
        <taxon>Basidiomycota</taxon>
        <taxon>Ustilaginomycotina</taxon>
        <taxon>Malasseziomycetes</taxon>
        <taxon>Malasseziales</taxon>
        <taxon>Malasseziaceae</taxon>
        <taxon>Malassezia</taxon>
    </lineage>
</organism>
<dbReference type="PANTHER" id="PTHR31633:SF1">
    <property type="entry name" value="H_ACA RIBONUCLEOPROTEIN COMPLEX NON-CORE SUBUNIT NAF1"/>
    <property type="match status" value="1"/>
</dbReference>
<dbReference type="InterPro" id="IPR007504">
    <property type="entry name" value="H/ACA_rnp_Gar1/Naf1"/>
</dbReference>
<proteinExistence type="inferred from homology"/>
<dbReference type="GO" id="GO:0005634">
    <property type="term" value="C:nucleus"/>
    <property type="evidence" value="ECO:0007669"/>
    <property type="project" value="UniProtKB-SubCell"/>
</dbReference>
<evidence type="ECO:0000256" key="3">
    <source>
        <dbReference type="ARBA" id="ARBA00021438"/>
    </source>
</evidence>
<keyword evidence="6" id="KW-0597">Phosphoprotein</keyword>
<dbReference type="GO" id="GO:0001522">
    <property type="term" value="P:pseudouridine synthesis"/>
    <property type="evidence" value="ECO:0007669"/>
    <property type="project" value="InterPro"/>
</dbReference>
<keyword evidence="7" id="KW-0694">RNA-binding</keyword>
<keyword evidence="5" id="KW-0698">rRNA processing</keyword>
<dbReference type="OrthoDB" id="21550at2759"/>
<feature type="region of interest" description="Disordered" evidence="9">
    <location>
        <begin position="302"/>
        <end position="399"/>
    </location>
</feature>
<feature type="region of interest" description="Disordered" evidence="9">
    <location>
        <begin position="1"/>
        <end position="33"/>
    </location>
</feature>
<dbReference type="AlphaFoldDB" id="A0A0M8MX73"/>
<dbReference type="EMBL" id="LGAV01000002">
    <property type="protein sequence ID" value="KOS15630.1"/>
    <property type="molecule type" value="Genomic_DNA"/>
</dbReference>
<dbReference type="GO" id="GO:0000493">
    <property type="term" value="P:box H/ACA snoRNP assembly"/>
    <property type="evidence" value="ECO:0007669"/>
    <property type="project" value="InterPro"/>
</dbReference>
<reference evidence="10 11" key="1">
    <citation type="submission" date="2015-07" db="EMBL/GenBank/DDBJ databases">
        <title>Draft Genome Sequence of Malassezia furfur CBS1878 and Malassezia pachydermatis CBS1879.</title>
        <authorList>
            <person name="Triana S."/>
            <person name="Ohm R."/>
            <person name="Gonzalez A."/>
            <person name="DeCock H."/>
            <person name="Restrepo S."/>
            <person name="Celis A."/>
        </authorList>
    </citation>
    <scope>NUCLEOTIDE SEQUENCE [LARGE SCALE GENOMIC DNA]</scope>
    <source>
        <strain evidence="10 11">CBS 1879</strain>
    </source>
</reference>
<comment type="subcellular location">
    <subcellularLocation>
        <location evidence="1">Nucleus</location>
    </subcellularLocation>
</comment>
<dbReference type="Pfam" id="PF04410">
    <property type="entry name" value="Gar1"/>
    <property type="match status" value="1"/>
</dbReference>
<evidence type="ECO:0000256" key="5">
    <source>
        <dbReference type="ARBA" id="ARBA00022552"/>
    </source>
</evidence>